<organism evidence="1 2">
    <name type="scientific">Candidatus Magasanikbacteria bacterium RIFOXYB1_FULL_40_15</name>
    <dbReference type="NCBI Taxonomy" id="1798697"/>
    <lineage>
        <taxon>Bacteria</taxon>
        <taxon>Candidatus Magasanikiibacteriota</taxon>
    </lineage>
</organism>
<dbReference type="STRING" id="1798697.A2373_02860"/>
<dbReference type="EMBL" id="MFQS01000001">
    <property type="protein sequence ID" value="OGH84152.1"/>
    <property type="molecule type" value="Genomic_DNA"/>
</dbReference>
<evidence type="ECO:0000313" key="2">
    <source>
        <dbReference type="Proteomes" id="UP000176300"/>
    </source>
</evidence>
<sequence>MKPVDNIERNLACFGIDDIKVEAEVEITRFGILVRNETVRSRLSAICARHREVITEVSYDPGNWEKSNIGFRIRNGVVLLGFVNDFGHFYYERATSVKLALGWLMATSLGRGRDLSDYKLDRAVGKIRDAFRKEVLTEAFLRDVLLYNQGNSGVSPSRARTMFMSVCAHDR</sequence>
<comment type="caution">
    <text evidence="1">The sequence shown here is derived from an EMBL/GenBank/DDBJ whole genome shotgun (WGS) entry which is preliminary data.</text>
</comment>
<dbReference type="AlphaFoldDB" id="A0A1F6NJT9"/>
<evidence type="ECO:0000313" key="1">
    <source>
        <dbReference type="EMBL" id="OGH84152.1"/>
    </source>
</evidence>
<name>A0A1F6NJT9_9BACT</name>
<reference evidence="1 2" key="1">
    <citation type="journal article" date="2016" name="Nat. Commun.">
        <title>Thousands of microbial genomes shed light on interconnected biogeochemical processes in an aquifer system.</title>
        <authorList>
            <person name="Anantharaman K."/>
            <person name="Brown C.T."/>
            <person name="Hug L.A."/>
            <person name="Sharon I."/>
            <person name="Castelle C.J."/>
            <person name="Probst A.J."/>
            <person name="Thomas B.C."/>
            <person name="Singh A."/>
            <person name="Wilkins M.J."/>
            <person name="Karaoz U."/>
            <person name="Brodie E.L."/>
            <person name="Williams K.H."/>
            <person name="Hubbard S.S."/>
            <person name="Banfield J.F."/>
        </authorList>
    </citation>
    <scope>NUCLEOTIDE SEQUENCE [LARGE SCALE GENOMIC DNA]</scope>
</reference>
<accession>A0A1F6NJT9</accession>
<proteinExistence type="predicted"/>
<gene>
    <name evidence="1" type="ORF">A2373_02860</name>
</gene>
<dbReference type="Proteomes" id="UP000176300">
    <property type="component" value="Unassembled WGS sequence"/>
</dbReference>
<protein>
    <submittedName>
        <fullName evidence="1">Uncharacterized protein</fullName>
    </submittedName>
</protein>